<evidence type="ECO:0000256" key="1">
    <source>
        <dbReference type="SAM" id="Phobius"/>
    </source>
</evidence>
<gene>
    <name evidence="2" type="ORF">SAMN05216184_1037</name>
</gene>
<dbReference type="Proteomes" id="UP000250222">
    <property type="component" value="Unassembled WGS sequence"/>
</dbReference>
<keyword evidence="3" id="KW-1185">Reference proteome</keyword>
<organism evidence="2 3">
    <name type="scientific">Georgenia satyanarayanai</name>
    <dbReference type="NCBI Taxonomy" id="860221"/>
    <lineage>
        <taxon>Bacteria</taxon>
        <taxon>Bacillati</taxon>
        <taxon>Actinomycetota</taxon>
        <taxon>Actinomycetes</taxon>
        <taxon>Micrococcales</taxon>
        <taxon>Bogoriellaceae</taxon>
        <taxon>Georgenia</taxon>
    </lineage>
</organism>
<dbReference type="RefSeq" id="WP_220035107.1">
    <property type="nucleotide sequence ID" value="NZ_QKLZ01000003.1"/>
</dbReference>
<evidence type="ECO:0000313" key="2">
    <source>
        <dbReference type="EMBL" id="SSA39818.1"/>
    </source>
</evidence>
<sequence>MSNVRALLARLREEEGGNAVVEFIGVTLVLLVPLVYLVLTLGQIQAAAFAAEAAARESGRVLSQAEDLSTAAGQAQTAVELAFEDHGIAVDAAAALDFTCSENPCLSAGGQIHVEVATAVRLPLVPDFVAGAVPLEVPVSATYLAAVPEFSGLP</sequence>
<evidence type="ECO:0008006" key="4">
    <source>
        <dbReference type="Google" id="ProtNLM"/>
    </source>
</evidence>
<keyword evidence="1" id="KW-1133">Transmembrane helix</keyword>
<feature type="transmembrane region" description="Helical" evidence="1">
    <location>
        <begin position="20"/>
        <end position="39"/>
    </location>
</feature>
<accession>A0A2Y9A977</accession>
<protein>
    <recommendedName>
        <fullName evidence="4">TadE-like protein</fullName>
    </recommendedName>
</protein>
<reference evidence="2 3" key="1">
    <citation type="submission" date="2016-10" db="EMBL/GenBank/DDBJ databases">
        <authorList>
            <person name="Cai Z."/>
        </authorList>
    </citation>
    <scope>NUCLEOTIDE SEQUENCE [LARGE SCALE GENOMIC DNA]</scope>
    <source>
        <strain evidence="2 3">CGMCC 1.10826</strain>
    </source>
</reference>
<name>A0A2Y9A977_9MICO</name>
<evidence type="ECO:0000313" key="3">
    <source>
        <dbReference type="Proteomes" id="UP000250222"/>
    </source>
</evidence>
<dbReference type="AlphaFoldDB" id="A0A2Y9A977"/>
<keyword evidence="1" id="KW-0472">Membrane</keyword>
<dbReference type="EMBL" id="UETB01000003">
    <property type="protein sequence ID" value="SSA39818.1"/>
    <property type="molecule type" value="Genomic_DNA"/>
</dbReference>
<keyword evidence="1" id="KW-0812">Transmembrane</keyword>
<proteinExistence type="predicted"/>